<sequence length="180" mass="18892">MNSLSLGCPTLSSPLGAQRLRQPWERLGTGRRDFPAGSARECAEWARSGHPWRSARLLTLAARAPGGGDSDSLIPSCAHFKLPGLGELRARRQDEKTSPPPRKFHLGRGGGGAGGNATPAGTGARAGEKGRRERGRLTDPALGSAPPQVTRTLSQPGAPRALCDQMRNPAEGASQMRGDS</sequence>
<reference evidence="3" key="1">
    <citation type="submission" date="2025-08" db="UniProtKB">
        <authorList>
            <consortium name="RefSeq"/>
        </authorList>
    </citation>
    <scope>IDENTIFICATION</scope>
</reference>
<dbReference type="RefSeq" id="XP_004408567.1">
    <property type="nucleotide sequence ID" value="XM_004408510.1"/>
</dbReference>
<dbReference type="AlphaFoldDB" id="A0A9B0GYD5"/>
<keyword evidence="2" id="KW-1185">Reference proteome</keyword>
<feature type="region of interest" description="Disordered" evidence="1">
    <location>
        <begin position="85"/>
        <end position="180"/>
    </location>
</feature>
<proteinExistence type="predicted"/>
<dbReference type="Proteomes" id="UP000245340">
    <property type="component" value="Unplaced"/>
</dbReference>
<gene>
    <name evidence="3" type="primary">LOC101372892</name>
</gene>
<evidence type="ECO:0000313" key="3">
    <source>
        <dbReference type="RefSeq" id="XP_004408567.1"/>
    </source>
</evidence>
<protein>
    <submittedName>
        <fullName evidence="3">Uncharacterized protein LOC101372892</fullName>
    </submittedName>
</protein>
<feature type="compositionally biased region" description="Low complexity" evidence="1">
    <location>
        <begin position="116"/>
        <end position="125"/>
    </location>
</feature>
<name>A0A9B0GYD5_ODORO</name>
<feature type="compositionally biased region" description="Basic and acidic residues" evidence="1">
    <location>
        <begin position="88"/>
        <end position="97"/>
    </location>
</feature>
<organism evidence="2 3">
    <name type="scientific">Odobenus rosmarus divergens</name>
    <name type="common">Pacific walrus</name>
    <dbReference type="NCBI Taxonomy" id="9708"/>
    <lineage>
        <taxon>Eukaryota</taxon>
        <taxon>Metazoa</taxon>
        <taxon>Chordata</taxon>
        <taxon>Craniata</taxon>
        <taxon>Vertebrata</taxon>
        <taxon>Euteleostomi</taxon>
        <taxon>Mammalia</taxon>
        <taxon>Eutheria</taxon>
        <taxon>Laurasiatheria</taxon>
        <taxon>Carnivora</taxon>
        <taxon>Caniformia</taxon>
        <taxon>Pinnipedia</taxon>
        <taxon>Odobenidae</taxon>
        <taxon>Odobenus</taxon>
    </lineage>
</organism>
<feature type="compositionally biased region" description="Basic and acidic residues" evidence="1">
    <location>
        <begin position="126"/>
        <end position="137"/>
    </location>
</feature>
<accession>A0A9B0GYD5</accession>
<evidence type="ECO:0000313" key="2">
    <source>
        <dbReference type="Proteomes" id="UP000245340"/>
    </source>
</evidence>
<evidence type="ECO:0000256" key="1">
    <source>
        <dbReference type="SAM" id="MobiDB-lite"/>
    </source>
</evidence>